<feature type="domain" description="HTH hxlR-type" evidence="4">
    <location>
        <begin position="45"/>
        <end position="143"/>
    </location>
</feature>
<dbReference type="InterPro" id="IPR036390">
    <property type="entry name" value="WH_DNA-bd_sf"/>
</dbReference>
<evidence type="ECO:0000256" key="3">
    <source>
        <dbReference type="ARBA" id="ARBA00023163"/>
    </source>
</evidence>
<dbReference type="EMBL" id="FRBI01000048">
    <property type="protein sequence ID" value="SHN36716.1"/>
    <property type="molecule type" value="Genomic_DNA"/>
</dbReference>
<keyword evidence="1" id="KW-0805">Transcription regulation</keyword>
<dbReference type="PANTHER" id="PTHR33204">
    <property type="entry name" value="TRANSCRIPTIONAL REGULATOR, MARR FAMILY"/>
    <property type="match status" value="1"/>
</dbReference>
<dbReference type="Proteomes" id="UP000184111">
    <property type="component" value="Unassembled WGS sequence"/>
</dbReference>
<dbReference type="OrthoDB" id="370168at2"/>
<evidence type="ECO:0000313" key="5">
    <source>
        <dbReference type="EMBL" id="SHN36716.1"/>
    </source>
</evidence>
<organism evidence="5 6">
    <name type="scientific">Actinacidiphila paucisporea</name>
    <dbReference type="NCBI Taxonomy" id="310782"/>
    <lineage>
        <taxon>Bacteria</taxon>
        <taxon>Bacillati</taxon>
        <taxon>Actinomycetota</taxon>
        <taxon>Actinomycetes</taxon>
        <taxon>Kitasatosporales</taxon>
        <taxon>Streptomycetaceae</taxon>
        <taxon>Actinacidiphila</taxon>
    </lineage>
</organism>
<name>A0A1M7QXA2_9ACTN</name>
<evidence type="ECO:0000256" key="2">
    <source>
        <dbReference type="ARBA" id="ARBA00023125"/>
    </source>
</evidence>
<keyword evidence="6" id="KW-1185">Reference proteome</keyword>
<dbReference type="InterPro" id="IPR002577">
    <property type="entry name" value="HTH_HxlR"/>
</dbReference>
<reference evidence="5 6" key="1">
    <citation type="submission" date="2016-11" db="EMBL/GenBank/DDBJ databases">
        <authorList>
            <person name="Jaros S."/>
            <person name="Januszkiewicz K."/>
            <person name="Wedrychowicz H."/>
        </authorList>
    </citation>
    <scope>NUCLEOTIDE SEQUENCE [LARGE SCALE GENOMIC DNA]</scope>
    <source>
        <strain evidence="5 6">CGMCC 4.2025</strain>
    </source>
</reference>
<dbReference type="Gene3D" id="1.10.10.10">
    <property type="entry name" value="Winged helix-like DNA-binding domain superfamily/Winged helix DNA-binding domain"/>
    <property type="match status" value="1"/>
</dbReference>
<dbReference type="PANTHER" id="PTHR33204:SF39">
    <property type="entry name" value="TRANSCRIPTIONAL REGULATORY PROTEIN"/>
    <property type="match status" value="1"/>
</dbReference>
<dbReference type="PROSITE" id="PS51118">
    <property type="entry name" value="HTH_HXLR"/>
    <property type="match status" value="1"/>
</dbReference>
<dbReference type="Pfam" id="PF01638">
    <property type="entry name" value="HxlR"/>
    <property type="match status" value="1"/>
</dbReference>
<sequence length="151" mass="16014">MGTAGIAGSATYGPVRRLRSFPAEAEAGQTYDLAVVAYDVFLADCPARTTLGLIADTWSVVVVVALGRGPARYTELRETVGGISKKMLTQTLRRLGDNGLVERRALRTAPPGTEYHLTELGRSLLEPLAALSQWAQDNTGALLQARASASA</sequence>
<proteinExistence type="predicted"/>
<evidence type="ECO:0000256" key="1">
    <source>
        <dbReference type="ARBA" id="ARBA00023015"/>
    </source>
</evidence>
<dbReference type="AlphaFoldDB" id="A0A1M7QXA2"/>
<dbReference type="SUPFAM" id="SSF46785">
    <property type="entry name" value="Winged helix' DNA-binding domain"/>
    <property type="match status" value="1"/>
</dbReference>
<accession>A0A1M7QXA2</accession>
<keyword evidence="2" id="KW-0238">DNA-binding</keyword>
<dbReference type="STRING" id="310782.SAMN05216499_1487"/>
<keyword evidence="3" id="KW-0804">Transcription</keyword>
<dbReference type="GO" id="GO:0003677">
    <property type="term" value="F:DNA binding"/>
    <property type="evidence" value="ECO:0007669"/>
    <property type="project" value="UniProtKB-KW"/>
</dbReference>
<dbReference type="InterPro" id="IPR036388">
    <property type="entry name" value="WH-like_DNA-bd_sf"/>
</dbReference>
<evidence type="ECO:0000259" key="4">
    <source>
        <dbReference type="PROSITE" id="PS51118"/>
    </source>
</evidence>
<protein>
    <submittedName>
        <fullName evidence="5">Transcriptional regulator, HxlR family</fullName>
    </submittedName>
</protein>
<evidence type="ECO:0000313" key="6">
    <source>
        <dbReference type="Proteomes" id="UP000184111"/>
    </source>
</evidence>
<gene>
    <name evidence="5" type="ORF">SAMN05216499_1487</name>
</gene>